<sequence length="69" mass="8244">MFPAFCYETIIGFKKKFFVINLVFIKYNKISSNILNLYTSIFILNIEKKYIFIAKKLGVNFIFKTLVKY</sequence>
<dbReference type="AlphaFoldDB" id="A0A0K2BJQ5"/>
<evidence type="ECO:0000313" key="1">
    <source>
        <dbReference type="EMBL" id="AKZ65651.1"/>
    </source>
</evidence>
<protein>
    <submittedName>
        <fullName evidence="1">Uncharacterized protein</fullName>
    </submittedName>
</protein>
<dbReference type="KEGG" id="bcig:AB162_023"/>
<dbReference type="EMBL" id="CP011787">
    <property type="protein sequence ID" value="AKZ65651.1"/>
    <property type="molecule type" value="Genomic_DNA"/>
</dbReference>
<gene>
    <name evidence="1" type="ORF">AB162_023</name>
</gene>
<accession>A0A0K2BJQ5</accession>
<evidence type="ECO:0000313" key="2">
    <source>
        <dbReference type="Proteomes" id="UP000056466"/>
    </source>
</evidence>
<proteinExistence type="predicted"/>
<name>A0A0K2BJQ5_9GAMM</name>
<organism evidence="1 2">
    <name type="scientific">Candidatus Palibaumannia cicadellinicola</name>
    <dbReference type="NCBI Taxonomy" id="186490"/>
    <lineage>
        <taxon>Bacteria</taxon>
        <taxon>Pseudomonadati</taxon>
        <taxon>Pseudomonadota</taxon>
        <taxon>Gammaproteobacteria</taxon>
        <taxon>Candidatus Palibaumannia</taxon>
    </lineage>
</organism>
<keyword evidence="2" id="KW-1185">Reference proteome</keyword>
<dbReference type="Proteomes" id="UP000056466">
    <property type="component" value="Chromosome"/>
</dbReference>
<reference evidence="1 2" key="1">
    <citation type="submission" date="2015-06" db="EMBL/GenBank/DDBJ databases">
        <title>Lineage-specific patterns of genome deterioration in obligate symbionts.</title>
        <authorList>
            <person name="Bennett G.M."/>
            <person name="McCutcheon J.P."/>
            <person name="McDonald B.R."/>
            <person name="Moran N.A."/>
        </authorList>
    </citation>
    <scope>NUCLEOTIDE SEQUENCE [LARGE SCALE GENOMIC DNA]</scope>
    <source>
        <strain evidence="1 2">B-GSS</strain>
    </source>
</reference>